<dbReference type="OrthoDB" id="6882680at2"/>
<evidence type="ECO:0000313" key="6">
    <source>
        <dbReference type="EMBL" id="TDD27900.1"/>
    </source>
</evidence>
<name>A0A4R4XBD3_9ACTN</name>
<evidence type="ECO:0000313" key="7">
    <source>
        <dbReference type="Proteomes" id="UP000295172"/>
    </source>
</evidence>
<dbReference type="InterPro" id="IPR016161">
    <property type="entry name" value="Ald_DH/histidinol_DH"/>
</dbReference>
<dbReference type="InterPro" id="IPR015590">
    <property type="entry name" value="Aldehyde_DH_dom"/>
</dbReference>
<dbReference type="InterPro" id="IPR029510">
    <property type="entry name" value="Ald_DH_CS_GLU"/>
</dbReference>
<evidence type="ECO:0000256" key="4">
    <source>
        <dbReference type="RuleBase" id="RU003345"/>
    </source>
</evidence>
<evidence type="ECO:0000256" key="3">
    <source>
        <dbReference type="PROSITE-ProRule" id="PRU10007"/>
    </source>
</evidence>
<dbReference type="FunFam" id="3.40.309.10:FF:000012">
    <property type="entry name" value="Betaine aldehyde dehydrogenase"/>
    <property type="match status" value="1"/>
</dbReference>
<organism evidence="6 7">
    <name type="scientific">Kribbella turkmenica</name>
    <dbReference type="NCBI Taxonomy" id="2530375"/>
    <lineage>
        <taxon>Bacteria</taxon>
        <taxon>Bacillati</taxon>
        <taxon>Actinomycetota</taxon>
        <taxon>Actinomycetes</taxon>
        <taxon>Propionibacteriales</taxon>
        <taxon>Kribbellaceae</taxon>
        <taxon>Kribbella</taxon>
    </lineage>
</organism>
<dbReference type="PROSITE" id="PS00687">
    <property type="entry name" value="ALDEHYDE_DEHYDR_GLU"/>
    <property type="match status" value="1"/>
</dbReference>
<dbReference type="InterPro" id="IPR016160">
    <property type="entry name" value="Ald_DH_CS_CYS"/>
</dbReference>
<dbReference type="Pfam" id="PF00171">
    <property type="entry name" value="Aldedh"/>
    <property type="match status" value="1"/>
</dbReference>
<dbReference type="Proteomes" id="UP000295172">
    <property type="component" value="Unassembled WGS sequence"/>
</dbReference>
<dbReference type="FunFam" id="3.40.605.10:FF:000007">
    <property type="entry name" value="NAD/NADP-dependent betaine aldehyde dehydrogenase"/>
    <property type="match status" value="1"/>
</dbReference>
<proteinExistence type="inferred from homology"/>
<dbReference type="RefSeq" id="WP_132318160.1">
    <property type="nucleotide sequence ID" value="NZ_SMKR01000028.1"/>
</dbReference>
<gene>
    <name evidence="6" type="ORF">E1218_08905</name>
</gene>
<feature type="active site" evidence="3">
    <location>
        <position position="268"/>
    </location>
</feature>
<dbReference type="Gene3D" id="3.40.605.10">
    <property type="entry name" value="Aldehyde Dehydrogenase, Chain A, domain 1"/>
    <property type="match status" value="1"/>
</dbReference>
<comment type="similarity">
    <text evidence="1 4">Belongs to the aldehyde dehydrogenase family.</text>
</comment>
<dbReference type="PROSITE" id="PS00070">
    <property type="entry name" value="ALDEHYDE_DEHYDR_CYS"/>
    <property type="match status" value="1"/>
</dbReference>
<dbReference type="EMBL" id="SMKR01000028">
    <property type="protein sequence ID" value="TDD27900.1"/>
    <property type="molecule type" value="Genomic_DNA"/>
</dbReference>
<dbReference type="GO" id="GO:0016620">
    <property type="term" value="F:oxidoreductase activity, acting on the aldehyde or oxo group of donors, NAD or NADP as acceptor"/>
    <property type="evidence" value="ECO:0007669"/>
    <property type="project" value="InterPro"/>
</dbReference>
<feature type="domain" description="Aldehyde dehydrogenase" evidence="5">
    <location>
        <begin position="28"/>
        <end position="490"/>
    </location>
</feature>
<dbReference type="InterPro" id="IPR016163">
    <property type="entry name" value="Ald_DH_C"/>
</dbReference>
<keyword evidence="7" id="KW-1185">Reference proteome</keyword>
<dbReference type="Gene3D" id="3.40.309.10">
    <property type="entry name" value="Aldehyde Dehydrogenase, Chain A, domain 2"/>
    <property type="match status" value="1"/>
</dbReference>
<evidence type="ECO:0000259" key="5">
    <source>
        <dbReference type="Pfam" id="PF00171"/>
    </source>
</evidence>
<reference evidence="6 7" key="1">
    <citation type="submission" date="2019-02" db="EMBL/GenBank/DDBJ databases">
        <title>Draft genome sequences of novel Actinobacteria.</title>
        <authorList>
            <person name="Sahin N."/>
            <person name="Ay H."/>
            <person name="Saygin H."/>
        </authorList>
    </citation>
    <scope>NUCLEOTIDE SEQUENCE [LARGE SCALE GENOMIC DNA]</scope>
    <source>
        <strain evidence="6 7">16K104</strain>
    </source>
</reference>
<accession>A0A4R4XBD3</accession>
<dbReference type="AlphaFoldDB" id="A0A4R4XBD3"/>
<comment type="caution">
    <text evidence="6">The sequence shown here is derived from an EMBL/GenBank/DDBJ whole genome shotgun (WGS) entry which is preliminary data.</text>
</comment>
<dbReference type="PANTHER" id="PTHR11699">
    <property type="entry name" value="ALDEHYDE DEHYDROGENASE-RELATED"/>
    <property type="match status" value="1"/>
</dbReference>
<dbReference type="SUPFAM" id="SSF53720">
    <property type="entry name" value="ALDH-like"/>
    <property type="match status" value="1"/>
</dbReference>
<sequence>MIEKSQLPDVQEAASTPAEWPMLIDGEWMAAGERPQIEVYDPGTERVIGRIGDGTDADVDAAVKAARTAFDEQRWTGLAGETRSRILWRIGEMLEEHVDVLAYLESLNQGMPLASARSMVASCARVFRYYAGWVEKIGGRSLSLDLPGGQYLAYTLRDPIGVVGLIVPWNAPLLMASWKIAPALAAGCTCVLKPAEETPLTALWLSQICGLAGVPAGVLNVVTGAGAGAGAALSRHADVDKVAFTGSTEVGKEIVRAAAGNLKKVTLELGGKSPVVILEDADLGAAIPGAARAIFSNSGQVCTAGSRVLVAAQHFEQVVQGVSEIAARTELGYGMQASTEMGPLVSAKQRERVLGYIQSGVDDGATVRVGGGTKEHGYFVEPTVLTGLEHTMRSVQEEIFGPVVVAMPFEDVDSLAQQANDTIYGLAASVWTKDVKRAHSLARAIRAGRIGINVHGLPDVTMPTGGYKQSGWGRELGPEGLESFLETKSVFTAL</sequence>
<evidence type="ECO:0000256" key="2">
    <source>
        <dbReference type="ARBA" id="ARBA00023002"/>
    </source>
</evidence>
<protein>
    <submittedName>
        <fullName evidence="6">Aldehyde dehydrogenase family protein</fullName>
    </submittedName>
</protein>
<dbReference type="InterPro" id="IPR016162">
    <property type="entry name" value="Ald_DH_N"/>
</dbReference>
<evidence type="ECO:0000256" key="1">
    <source>
        <dbReference type="ARBA" id="ARBA00009986"/>
    </source>
</evidence>
<keyword evidence="2 4" id="KW-0560">Oxidoreductase</keyword>